<proteinExistence type="predicted"/>
<gene>
    <name evidence="2" type="ORF">IPOD504_LOCUS6085</name>
</gene>
<dbReference type="EMBL" id="OW152830">
    <property type="protein sequence ID" value="CAH2048461.1"/>
    <property type="molecule type" value="Genomic_DNA"/>
</dbReference>
<dbReference type="Proteomes" id="UP000837857">
    <property type="component" value="Chromosome 18"/>
</dbReference>
<feature type="transmembrane region" description="Helical" evidence="1">
    <location>
        <begin position="332"/>
        <end position="352"/>
    </location>
</feature>
<organism evidence="2 3">
    <name type="scientific">Iphiclides podalirius</name>
    <name type="common">scarce swallowtail</name>
    <dbReference type="NCBI Taxonomy" id="110791"/>
    <lineage>
        <taxon>Eukaryota</taxon>
        <taxon>Metazoa</taxon>
        <taxon>Ecdysozoa</taxon>
        <taxon>Arthropoda</taxon>
        <taxon>Hexapoda</taxon>
        <taxon>Insecta</taxon>
        <taxon>Pterygota</taxon>
        <taxon>Neoptera</taxon>
        <taxon>Endopterygota</taxon>
        <taxon>Lepidoptera</taxon>
        <taxon>Glossata</taxon>
        <taxon>Ditrysia</taxon>
        <taxon>Papilionoidea</taxon>
        <taxon>Papilionidae</taxon>
        <taxon>Papilioninae</taxon>
        <taxon>Iphiclides</taxon>
    </lineage>
</organism>
<evidence type="ECO:0008006" key="4">
    <source>
        <dbReference type="Google" id="ProtNLM"/>
    </source>
</evidence>
<sequence length="389" mass="42769">MRCSRYADVIVDVCVLVLLVRNARVCVSADRFGGSRGLRHPPNFHDIYSGMAEGHQVQHASLPQGLKAYPLPVYGSNHELQLNVTWLPSDGPPVSDYSIELRSVTETVDCMMTMCYEFNIPGISRWWVVPMYPSSVAESCAIRPGCAYTVRLIAHPWDGHTSANLNIELDECVVGVCSCAHAPRLPTPRVSARTVSIHGELFINVTWETPPPPFPYRLPPGLRKRYYFVSIGKQMVSDAHPSPWFAHTISRKVEVEAPVAVPEGPRSILLSTVERSEPRNRQQGEARPHNIVLDVKLLARVNLIDERGCVGPAGNATAYDPTEANKVSIATYVVWAVFGGACVIAAATLVAVGTRVAKRLLRSLRPAAVTNPLSPLRNRPTWFPLSING</sequence>
<keyword evidence="1" id="KW-0812">Transmembrane</keyword>
<reference evidence="2" key="1">
    <citation type="submission" date="2022-03" db="EMBL/GenBank/DDBJ databases">
        <authorList>
            <person name="Martin H S."/>
        </authorList>
    </citation>
    <scope>NUCLEOTIDE SEQUENCE</scope>
</reference>
<evidence type="ECO:0000313" key="2">
    <source>
        <dbReference type="EMBL" id="CAH2048461.1"/>
    </source>
</evidence>
<keyword evidence="3" id="KW-1185">Reference proteome</keyword>
<keyword evidence="1" id="KW-1133">Transmembrane helix</keyword>
<accession>A0ABN8I3T0</accession>
<evidence type="ECO:0000313" key="3">
    <source>
        <dbReference type="Proteomes" id="UP000837857"/>
    </source>
</evidence>
<evidence type="ECO:0000256" key="1">
    <source>
        <dbReference type="SAM" id="Phobius"/>
    </source>
</evidence>
<keyword evidence="1" id="KW-0472">Membrane</keyword>
<feature type="non-terminal residue" evidence="2">
    <location>
        <position position="1"/>
    </location>
</feature>
<name>A0ABN8I3T0_9NEOP</name>
<protein>
    <recommendedName>
        <fullName evidence="4">Envelope glycoprotein E</fullName>
    </recommendedName>
</protein>